<dbReference type="PANTHER" id="PTHR13028:SF0">
    <property type="entry name" value="RRNA-PROCESSING PROTEIN EBP2-RELATED"/>
    <property type="match status" value="1"/>
</dbReference>
<evidence type="ECO:0000256" key="4">
    <source>
        <dbReference type="ARBA" id="ARBA00023054"/>
    </source>
</evidence>
<dbReference type="OrthoDB" id="443772at2759"/>
<dbReference type="Proteomes" id="UP000077315">
    <property type="component" value="Unassembled WGS sequence"/>
</dbReference>
<organism evidence="8 9">
    <name type="scientific">Phycomyces blakesleeanus (strain ATCC 8743b / DSM 1359 / FGSC 10004 / NBRC 33097 / NRRL 1555)</name>
    <dbReference type="NCBI Taxonomy" id="763407"/>
    <lineage>
        <taxon>Eukaryota</taxon>
        <taxon>Fungi</taxon>
        <taxon>Fungi incertae sedis</taxon>
        <taxon>Mucoromycota</taxon>
        <taxon>Mucoromycotina</taxon>
        <taxon>Mucoromycetes</taxon>
        <taxon>Mucorales</taxon>
        <taxon>Phycomycetaceae</taxon>
        <taxon>Phycomyces</taxon>
    </lineage>
</organism>
<gene>
    <name evidence="8" type="ORF">PHYBLDRAFT_154288</name>
</gene>
<evidence type="ECO:0000256" key="1">
    <source>
        <dbReference type="ARBA" id="ARBA00004604"/>
    </source>
</evidence>
<keyword evidence="4 6" id="KW-0175">Coiled coil</keyword>
<protein>
    <submittedName>
        <fullName evidence="8">Uncharacterized protein</fullName>
    </submittedName>
</protein>
<feature type="region of interest" description="Disordered" evidence="7">
    <location>
        <begin position="227"/>
        <end position="265"/>
    </location>
</feature>
<feature type="coiled-coil region" evidence="6">
    <location>
        <begin position="151"/>
        <end position="178"/>
    </location>
</feature>
<evidence type="ECO:0000256" key="6">
    <source>
        <dbReference type="SAM" id="Coils"/>
    </source>
</evidence>
<dbReference type="GeneID" id="28994215"/>
<dbReference type="GO" id="GO:0005730">
    <property type="term" value="C:nucleolus"/>
    <property type="evidence" value="ECO:0007669"/>
    <property type="project" value="UniProtKB-SubCell"/>
</dbReference>
<evidence type="ECO:0000256" key="2">
    <source>
        <dbReference type="ARBA" id="ARBA00007336"/>
    </source>
</evidence>
<dbReference type="GO" id="GO:0030687">
    <property type="term" value="C:preribosome, large subunit precursor"/>
    <property type="evidence" value="ECO:0007669"/>
    <property type="project" value="TreeGrafter"/>
</dbReference>
<dbReference type="RefSeq" id="XP_018298108.1">
    <property type="nucleotide sequence ID" value="XM_018433309.1"/>
</dbReference>
<feature type="compositionally biased region" description="Basic and acidic residues" evidence="7">
    <location>
        <begin position="14"/>
        <end position="24"/>
    </location>
</feature>
<evidence type="ECO:0000256" key="7">
    <source>
        <dbReference type="SAM" id="MobiDB-lite"/>
    </source>
</evidence>
<feature type="compositionally biased region" description="Acidic residues" evidence="7">
    <location>
        <begin position="25"/>
        <end position="34"/>
    </location>
</feature>
<evidence type="ECO:0000313" key="9">
    <source>
        <dbReference type="Proteomes" id="UP000077315"/>
    </source>
</evidence>
<evidence type="ECO:0000256" key="3">
    <source>
        <dbReference type="ARBA" id="ARBA00022517"/>
    </source>
</evidence>
<dbReference type="EMBL" id="KV440972">
    <property type="protein sequence ID" value="OAD80068.1"/>
    <property type="molecule type" value="Genomic_DNA"/>
</dbReference>
<dbReference type="GO" id="GO:0034399">
    <property type="term" value="C:nuclear periphery"/>
    <property type="evidence" value="ECO:0007669"/>
    <property type="project" value="TreeGrafter"/>
</dbReference>
<dbReference type="Pfam" id="PF05890">
    <property type="entry name" value="Ebp2"/>
    <property type="match status" value="1"/>
</dbReference>
<feature type="region of interest" description="Disordered" evidence="7">
    <location>
        <begin position="10"/>
        <end position="38"/>
    </location>
</feature>
<feature type="compositionally biased region" description="Basic residues" evidence="7">
    <location>
        <begin position="234"/>
        <end position="265"/>
    </location>
</feature>
<dbReference type="PANTHER" id="PTHR13028">
    <property type="entry name" value="RRNA PROCESSING PROTEIN EBNA1-BINDING PROTEIN-RELATED"/>
    <property type="match status" value="1"/>
</dbReference>
<keyword evidence="9" id="KW-1185">Reference proteome</keyword>
<dbReference type="STRING" id="763407.A0A167QQG4"/>
<evidence type="ECO:0000256" key="5">
    <source>
        <dbReference type="ARBA" id="ARBA00023242"/>
    </source>
</evidence>
<dbReference type="GO" id="GO:0042273">
    <property type="term" value="P:ribosomal large subunit biogenesis"/>
    <property type="evidence" value="ECO:0007669"/>
    <property type="project" value="TreeGrafter"/>
</dbReference>
<dbReference type="GO" id="GO:0006364">
    <property type="term" value="P:rRNA processing"/>
    <property type="evidence" value="ECO:0007669"/>
    <property type="project" value="TreeGrafter"/>
</dbReference>
<sequence>MSTFAEQLLANALNKEDKATTEEHPETEDEDDIEIPQGISLEDLNESDIDDDDGDILIEQRITVNNEAALKRITENVKENDLPFSETLVVTSEEPLDLYDVHDDLARENAFYNQALAAVKVGIKEYEKAGLTFLCPATFHAPMLKSDAYMLAAHKRELEEATAKKDSLDEQRQRELLMLQKQVKAEEQQLLKKKSASMEKDKLLKRKRKDGPVEEMVLDEDFDIEADKKEKKEKYKRPKNGKPQQKKKAKGTYRPGKAKRNAARK</sequence>
<dbReference type="VEuPathDB" id="FungiDB:PHYBLDRAFT_154288"/>
<dbReference type="InterPro" id="IPR008610">
    <property type="entry name" value="Ebp2"/>
</dbReference>
<keyword evidence="5" id="KW-0539">Nucleus</keyword>
<keyword evidence="3" id="KW-0690">Ribosome biogenesis</keyword>
<accession>A0A167QQG4</accession>
<dbReference type="InParanoid" id="A0A167QQG4"/>
<comment type="subcellular location">
    <subcellularLocation>
        <location evidence="1">Nucleus</location>
        <location evidence="1">Nucleolus</location>
    </subcellularLocation>
</comment>
<proteinExistence type="inferred from homology"/>
<reference evidence="9" key="1">
    <citation type="submission" date="2015-06" db="EMBL/GenBank/DDBJ databases">
        <title>Expansion of signal transduction pathways in fungi by whole-genome duplication.</title>
        <authorList>
            <consortium name="DOE Joint Genome Institute"/>
            <person name="Corrochano L.M."/>
            <person name="Kuo A."/>
            <person name="Marcet-Houben M."/>
            <person name="Polaino S."/>
            <person name="Salamov A."/>
            <person name="Villalobos J.M."/>
            <person name="Alvarez M.I."/>
            <person name="Avalos J."/>
            <person name="Benito E.P."/>
            <person name="Benoit I."/>
            <person name="Burger G."/>
            <person name="Camino L.P."/>
            <person name="Canovas D."/>
            <person name="Cerda-Olmedo E."/>
            <person name="Cheng J.-F."/>
            <person name="Dominguez A."/>
            <person name="Elias M."/>
            <person name="Eslava A.P."/>
            <person name="Glaser F."/>
            <person name="Grimwood J."/>
            <person name="Gutierrez G."/>
            <person name="Heitman J."/>
            <person name="Henrissat B."/>
            <person name="Iturriaga E.A."/>
            <person name="Lang B.F."/>
            <person name="Lavin J.L."/>
            <person name="Lee S."/>
            <person name="Li W."/>
            <person name="Lindquist E."/>
            <person name="Lopez-Garcia S."/>
            <person name="Luque E.M."/>
            <person name="Marcos A.T."/>
            <person name="Martin J."/>
            <person name="McCluskey K."/>
            <person name="Medina H.R."/>
            <person name="Miralles-Duran A."/>
            <person name="Miyazaki A."/>
            <person name="Munoz-Torres E."/>
            <person name="Oguiza J.A."/>
            <person name="Ohm R."/>
            <person name="Olmedo M."/>
            <person name="Orejas M."/>
            <person name="Ortiz-Castellanos L."/>
            <person name="Pisabarro A.G."/>
            <person name="Rodriguez-Romero J."/>
            <person name="Ruiz-Herrera J."/>
            <person name="Ruiz-Vazquez R."/>
            <person name="Sanz C."/>
            <person name="Schackwitz W."/>
            <person name="Schmutz J."/>
            <person name="Shahriari M."/>
            <person name="Shelest E."/>
            <person name="Silva-Franco F."/>
            <person name="Soanes D."/>
            <person name="Syed K."/>
            <person name="Tagua V.G."/>
            <person name="Talbot N.J."/>
            <person name="Thon M."/>
            <person name="De vries R.P."/>
            <person name="Wiebenga A."/>
            <person name="Yadav J.S."/>
            <person name="Braun E.L."/>
            <person name="Baker S."/>
            <person name="Garre V."/>
            <person name="Horwitz B."/>
            <person name="Torres-Martinez S."/>
            <person name="Idnurm A."/>
            <person name="Herrera-Estrella A."/>
            <person name="Gabaldon T."/>
            <person name="Grigoriev I.V."/>
        </authorList>
    </citation>
    <scope>NUCLEOTIDE SEQUENCE [LARGE SCALE GENOMIC DNA]</scope>
    <source>
        <strain evidence="9">NRRL 1555(-)</strain>
    </source>
</reference>
<evidence type="ECO:0000313" key="8">
    <source>
        <dbReference type="EMBL" id="OAD80068.1"/>
    </source>
</evidence>
<name>A0A167QQG4_PHYB8</name>
<comment type="similarity">
    <text evidence="2">Belongs to the EBP2 family.</text>
</comment>
<dbReference type="AlphaFoldDB" id="A0A167QQG4"/>